<dbReference type="GO" id="GO:0008837">
    <property type="term" value="F:diaminopimelate epimerase activity"/>
    <property type="evidence" value="ECO:0007669"/>
    <property type="project" value="UniProtKB-UniRule"/>
</dbReference>
<evidence type="ECO:0000313" key="10">
    <source>
        <dbReference type="EMBL" id="MBO8439613.1"/>
    </source>
</evidence>
<evidence type="ECO:0000256" key="9">
    <source>
        <dbReference type="PROSITE-ProRule" id="PRU10125"/>
    </source>
</evidence>
<comment type="function">
    <text evidence="8">Catalyzes the stereoinversion of LL-2,6-diaminopimelate (L,L-DAP) to meso-diaminopimelate (meso-DAP), a precursor of L-lysine and an essential component of the bacterial peptidoglycan.</text>
</comment>
<evidence type="ECO:0000256" key="2">
    <source>
        <dbReference type="ARBA" id="ARBA00010219"/>
    </source>
</evidence>
<evidence type="ECO:0000256" key="1">
    <source>
        <dbReference type="ARBA" id="ARBA00005196"/>
    </source>
</evidence>
<dbReference type="NCBIfam" id="TIGR00652">
    <property type="entry name" value="DapF"/>
    <property type="match status" value="1"/>
</dbReference>
<dbReference type="Pfam" id="PF01678">
    <property type="entry name" value="DAP_epimerase"/>
    <property type="match status" value="2"/>
</dbReference>
<feature type="binding site" evidence="8">
    <location>
        <position position="65"/>
    </location>
    <ligand>
        <name>substrate</name>
    </ligand>
</feature>
<dbReference type="GO" id="GO:0009089">
    <property type="term" value="P:lysine biosynthetic process via diaminopimelate"/>
    <property type="evidence" value="ECO:0007669"/>
    <property type="project" value="UniProtKB-UniRule"/>
</dbReference>
<keyword evidence="8" id="KW-0963">Cytoplasm</keyword>
<gene>
    <name evidence="8" type="primary">dapF</name>
    <name evidence="10" type="ORF">IAC51_03075</name>
</gene>
<evidence type="ECO:0000256" key="6">
    <source>
        <dbReference type="ARBA" id="ARBA00023235"/>
    </source>
</evidence>
<evidence type="ECO:0000256" key="3">
    <source>
        <dbReference type="ARBA" id="ARBA00013080"/>
    </source>
</evidence>
<feature type="active site" evidence="9">
    <location>
        <position position="74"/>
    </location>
</feature>
<comment type="caution">
    <text evidence="10">The sequence shown here is derived from an EMBL/GenBank/DDBJ whole genome shotgun (WGS) entry which is preliminary data.</text>
</comment>
<accession>A0A940DJC1</accession>
<keyword evidence="6 8" id="KW-0413">Isomerase</keyword>
<dbReference type="GO" id="GO:0005829">
    <property type="term" value="C:cytosol"/>
    <property type="evidence" value="ECO:0007669"/>
    <property type="project" value="TreeGrafter"/>
</dbReference>
<dbReference type="Gene3D" id="3.10.310.10">
    <property type="entry name" value="Diaminopimelate Epimerase, Chain A, domain 1"/>
    <property type="match status" value="2"/>
</dbReference>
<name>A0A940DJC1_9BACT</name>
<comment type="catalytic activity">
    <reaction evidence="7 8">
        <text>(2S,6S)-2,6-diaminopimelate = meso-2,6-diaminopimelate</text>
        <dbReference type="Rhea" id="RHEA:15393"/>
        <dbReference type="ChEBI" id="CHEBI:57609"/>
        <dbReference type="ChEBI" id="CHEBI:57791"/>
        <dbReference type="EC" id="5.1.1.7"/>
    </reaction>
</comment>
<comment type="similarity">
    <text evidence="2 8">Belongs to the diaminopimelate epimerase family.</text>
</comment>
<dbReference type="HAMAP" id="MF_00197">
    <property type="entry name" value="DAP_epimerase"/>
    <property type="match status" value="1"/>
</dbReference>
<dbReference type="InterPro" id="IPR001653">
    <property type="entry name" value="DAP_epimerase_DapF"/>
</dbReference>
<dbReference type="PANTHER" id="PTHR31689">
    <property type="entry name" value="DIAMINOPIMELATE EPIMERASE, CHLOROPLASTIC"/>
    <property type="match status" value="1"/>
</dbReference>
<evidence type="ECO:0000256" key="8">
    <source>
        <dbReference type="HAMAP-Rule" id="MF_00197"/>
    </source>
</evidence>
<comment type="caution">
    <text evidence="8">Lacks conserved residue(s) required for the propagation of feature annotation.</text>
</comment>
<dbReference type="Proteomes" id="UP000712007">
    <property type="component" value="Unassembled WGS sequence"/>
</dbReference>
<feature type="site" description="Could be important to modulate the pK values of the two catalytic cysteine residues" evidence="8">
    <location>
        <position position="164"/>
    </location>
</feature>
<protein>
    <recommendedName>
        <fullName evidence="3 8">Diaminopimelate epimerase</fullName>
        <shortName evidence="8">DAP epimerase</shortName>
        <ecNumber evidence="3 8">5.1.1.7</ecNumber>
    </recommendedName>
    <alternativeName>
        <fullName evidence="8">PLP-independent amino acid racemase</fullName>
    </alternativeName>
</protein>
<dbReference type="EC" id="5.1.1.7" evidence="3 8"/>
<keyword evidence="4 8" id="KW-0028">Amino-acid biosynthesis</keyword>
<evidence type="ECO:0000256" key="5">
    <source>
        <dbReference type="ARBA" id="ARBA00023154"/>
    </source>
</evidence>
<feature type="binding site" evidence="8">
    <location>
        <position position="162"/>
    </location>
    <ligand>
        <name>substrate</name>
    </ligand>
</feature>
<reference evidence="10" key="2">
    <citation type="journal article" date="2021" name="PeerJ">
        <title>Extensive microbial diversity within the chicken gut microbiome revealed by metagenomics and culture.</title>
        <authorList>
            <person name="Gilroy R."/>
            <person name="Ravi A."/>
            <person name="Getino M."/>
            <person name="Pursley I."/>
            <person name="Horton D.L."/>
            <person name="Alikhan N.F."/>
            <person name="Baker D."/>
            <person name="Gharbi K."/>
            <person name="Hall N."/>
            <person name="Watson M."/>
            <person name="Adriaenssens E.M."/>
            <person name="Foster-Nyarko E."/>
            <person name="Jarju S."/>
            <person name="Secka A."/>
            <person name="Antonio M."/>
            <person name="Oren A."/>
            <person name="Chaudhuri R.R."/>
            <person name="La Ragione R."/>
            <person name="Hildebrand F."/>
            <person name="Pallen M.J."/>
        </authorList>
    </citation>
    <scope>NUCLEOTIDE SEQUENCE</scope>
    <source>
        <strain evidence="10">3924</strain>
    </source>
</reference>
<evidence type="ECO:0000256" key="7">
    <source>
        <dbReference type="ARBA" id="ARBA00051712"/>
    </source>
</evidence>
<feature type="binding site" evidence="8">
    <location>
        <begin position="75"/>
        <end position="76"/>
    </location>
    <ligand>
        <name>substrate</name>
    </ligand>
</feature>
<reference evidence="10" key="1">
    <citation type="submission" date="2020-10" db="EMBL/GenBank/DDBJ databases">
        <authorList>
            <person name="Gilroy R."/>
        </authorList>
    </citation>
    <scope>NUCLEOTIDE SEQUENCE</scope>
    <source>
        <strain evidence="10">3924</strain>
    </source>
</reference>
<feature type="site" description="Could be important to modulate the pK values of the two catalytic cysteine residues" evidence="8">
    <location>
        <position position="213"/>
    </location>
</feature>
<comment type="pathway">
    <text evidence="1 8">Amino-acid biosynthesis; L-lysine biosynthesis via DAP pathway; DL-2,6-diaminopimelate from LL-2,6-diaminopimelate: step 1/1.</text>
</comment>
<proteinExistence type="inferred from homology"/>
<comment type="subcellular location">
    <subcellularLocation>
        <location evidence="8">Cytoplasm</location>
    </subcellularLocation>
</comment>
<dbReference type="PROSITE" id="PS01326">
    <property type="entry name" value="DAP_EPIMERASE"/>
    <property type="match status" value="1"/>
</dbReference>
<dbReference type="InterPro" id="IPR018510">
    <property type="entry name" value="DAP_epimerase_AS"/>
</dbReference>
<organism evidence="10 11">
    <name type="scientific">Candidatus Aphodosoma intestinipullorum</name>
    <dbReference type="NCBI Taxonomy" id="2840674"/>
    <lineage>
        <taxon>Bacteria</taxon>
        <taxon>Pseudomonadati</taxon>
        <taxon>Bacteroidota</taxon>
        <taxon>Bacteroidia</taxon>
        <taxon>Bacteroidales</taxon>
        <taxon>Candidatus Aphodosoma</taxon>
    </lineage>
</organism>
<evidence type="ECO:0000313" key="11">
    <source>
        <dbReference type="Proteomes" id="UP000712007"/>
    </source>
</evidence>
<feature type="binding site" evidence="8">
    <location>
        <begin position="213"/>
        <end position="214"/>
    </location>
    <ligand>
        <name>substrate</name>
    </ligand>
</feature>
<comment type="subunit">
    <text evidence="8">Homodimer.</text>
</comment>
<feature type="active site" description="Proton acceptor" evidence="8">
    <location>
        <position position="222"/>
    </location>
</feature>
<feature type="binding site" evidence="8">
    <location>
        <position position="13"/>
    </location>
    <ligand>
        <name>substrate</name>
    </ligand>
</feature>
<feature type="binding site" evidence="8">
    <location>
        <position position="195"/>
    </location>
    <ligand>
        <name>substrate</name>
    </ligand>
</feature>
<dbReference type="PANTHER" id="PTHR31689:SF0">
    <property type="entry name" value="DIAMINOPIMELATE EPIMERASE"/>
    <property type="match status" value="1"/>
</dbReference>
<dbReference type="SUPFAM" id="SSF54506">
    <property type="entry name" value="Diaminopimelate epimerase-like"/>
    <property type="match status" value="1"/>
</dbReference>
<feature type="active site" description="Proton donor" evidence="8">
    <location>
        <position position="74"/>
    </location>
</feature>
<keyword evidence="5 8" id="KW-0457">Lysine biosynthesis</keyword>
<dbReference type="EMBL" id="JADIMV010000052">
    <property type="protein sequence ID" value="MBO8439613.1"/>
    <property type="molecule type" value="Genomic_DNA"/>
</dbReference>
<feature type="binding site" evidence="8">
    <location>
        <begin position="223"/>
        <end position="224"/>
    </location>
    <ligand>
        <name>substrate</name>
    </ligand>
</feature>
<dbReference type="AlphaFoldDB" id="A0A940DJC1"/>
<sequence>MRTDFVKMHGAGNDYIYIDCTRNPAPMQPEELAIKLSDRHKGIGGDGLVLILPSVTATCRMRMFNADGSEGRMCGNAIRCVGKYVYEAGLTRDREITVETMSGVKRLRLFGGEGHISEAEVDMGKAETAPERIPMMCKRPFIAQEIEVGGKRYRGTAISMGNPHLVIETGDTEAIDIERIGPLFERHSLFPERVNTEFAQQTDSHTIKMRVWERGSGETMACGTGACATVAAFALTGKVEYDTPVTVLLRGGSLTVTCRRDMSVLMRGEAVEVFRGTIDI</sequence>
<evidence type="ECO:0000256" key="4">
    <source>
        <dbReference type="ARBA" id="ARBA00022605"/>
    </source>
</evidence>